<dbReference type="InterPro" id="IPR028974">
    <property type="entry name" value="TSP_type-3_rpt"/>
</dbReference>
<dbReference type="InterPro" id="IPR006664">
    <property type="entry name" value="OMP_bac"/>
</dbReference>
<evidence type="ECO:0000256" key="2">
    <source>
        <dbReference type="ARBA" id="ARBA00022729"/>
    </source>
</evidence>
<dbReference type="CDD" id="cd07185">
    <property type="entry name" value="OmpA_C-like"/>
    <property type="match status" value="1"/>
</dbReference>
<dbReference type="SUPFAM" id="SSF103088">
    <property type="entry name" value="OmpA-like"/>
    <property type="match status" value="1"/>
</dbReference>
<dbReference type="Gene3D" id="3.30.1330.60">
    <property type="entry name" value="OmpA-like domain"/>
    <property type="match status" value="1"/>
</dbReference>
<feature type="compositionally biased region" description="Basic and acidic residues" evidence="6">
    <location>
        <begin position="417"/>
        <end position="428"/>
    </location>
</feature>
<evidence type="ECO:0000256" key="6">
    <source>
        <dbReference type="SAM" id="MobiDB-lite"/>
    </source>
</evidence>
<dbReference type="PANTHER" id="PTHR30329:SF21">
    <property type="entry name" value="LIPOPROTEIN YIAD-RELATED"/>
    <property type="match status" value="1"/>
</dbReference>
<dbReference type="InterPro" id="IPR006665">
    <property type="entry name" value="OmpA-like"/>
</dbReference>
<reference evidence="9 10" key="1">
    <citation type="submission" date="2015-07" db="EMBL/GenBank/DDBJ databases">
        <title>Genome analysis of myxobacterium Chondromyces crocatus Cm c5 reveals a high potential for natural compound synthesis and the genetic basis for the loss of fruiting body formation.</title>
        <authorList>
            <person name="Zaburannyi N."/>
            <person name="Bunk B."/>
            <person name="Maier J."/>
            <person name="Overmann J."/>
            <person name="Mueller R."/>
        </authorList>
    </citation>
    <scope>NUCLEOTIDE SEQUENCE [LARGE SCALE GENOMIC DNA]</scope>
    <source>
        <strain evidence="9 10">Cm c5</strain>
    </source>
</reference>
<proteinExistence type="predicted"/>
<evidence type="ECO:0000313" key="9">
    <source>
        <dbReference type="EMBL" id="AKT36183.1"/>
    </source>
</evidence>
<dbReference type="PRINTS" id="PR01023">
    <property type="entry name" value="NAFLGMOTY"/>
</dbReference>
<feature type="compositionally biased region" description="Acidic residues" evidence="6">
    <location>
        <begin position="349"/>
        <end position="362"/>
    </location>
</feature>
<dbReference type="STRING" id="52.CMC5_002970"/>
<dbReference type="RefSeq" id="WP_050428742.1">
    <property type="nucleotide sequence ID" value="NZ_CP012159.1"/>
</dbReference>
<evidence type="ECO:0000259" key="8">
    <source>
        <dbReference type="PROSITE" id="PS51123"/>
    </source>
</evidence>
<evidence type="ECO:0000256" key="4">
    <source>
        <dbReference type="ARBA" id="ARBA00023237"/>
    </source>
</evidence>
<protein>
    <submittedName>
        <fullName evidence="9">Porin</fullName>
    </submittedName>
</protein>
<keyword evidence="3 5" id="KW-0472">Membrane</keyword>
<keyword evidence="4" id="KW-0998">Cell outer membrane</keyword>
<feature type="domain" description="OmpA-like" evidence="8">
    <location>
        <begin position="453"/>
        <end position="574"/>
    </location>
</feature>
<dbReference type="PROSITE" id="PS51123">
    <property type="entry name" value="OMPA_2"/>
    <property type="match status" value="1"/>
</dbReference>
<keyword evidence="10" id="KW-1185">Reference proteome</keyword>
<dbReference type="InterPro" id="IPR003367">
    <property type="entry name" value="Thrombospondin_3-like_rpt"/>
</dbReference>
<dbReference type="EMBL" id="CP012159">
    <property type="protein sequence ID" value="AKT36183.1"/>
    <property type="molecule type" value="Genomic_DNA"/>
</dbReference>
<dbReference type="Pfam" id="PF02412">
    <property type="entry name" value="TSP_3"/>
    <property type="match status" value="2"/>
</dbReference>
<evidence type="ECO:0000256" key="5">
    <source>
        <dbReference type="PROSITE-ProRule" id="PRU00473"/>
    </source>
</evidence>
<gene>
    <name evidence="9" type="ORF">CMC5_002970</name>
</gene>
<evidence type="ECO:0000256" key="7">
    <source>
        <dbReference type="SAM" id="SignalP"/>
    </source>
</evidence>
<dbReference type="SUPFAM" id="SSF103647">
    <property type="entry name" value="TSP type-3 repeat"/>
    <property type="match status" value="1"/>
</dbReference>
<dbReference type="InterPro" id="IPR050330">
    <property type="entry name" value="Bact_OuterMem_StrucFunc"/>
</dbReference>
<feature type="signal peptide" evidence="7">
    <location>
        <begin position="1"/>
        <end position="23"/>
    </location>
</feature>
<dbReference type="Gene3D" id="4.10.1080.10">
    <property type="entry name" value="TSP type-3 repeat"/>
    <property type="match status" value="1"/>
</dbReference>
<name>A0A0K1E6K1_CHOCO</name>
<dbReference type="OrthoDB" id="9805566at2"/>
<keyword evidence="2 7" id="KW-0732">Signal</keyword>
<organism evidence="9 10">
    <name type="scientific">Chondromyces crocatus</name>
    <dbReference type="NCBI Taxonomy" id="52"/>
    <lineage>
        <taxon>Bacteria</taxon>
        <taxon>Pseudomonadati</taxon>
        <taxon>Myxococcota</taxon>
        <taxon>Polyangia</taxon>
        <taxon>Polyangiales</taxon>
        <taxon>Polyangiaceae</taxon>
        <taxon>Chondromyces</taxon>
    </lineage>
</organism>
<evidence type="ECO:0000256" key="3">
    <source>
        <dbReference type="ARBA" id="ARBA00023136"/>
    </source>
</evidence>
<comment type="subcellular location">
    <subcellularLocation>
        <location evidence="1">Cell outer membrane</location>
    </subcellularLocation>
</comment>
<feature type="region of interest" description="Disordered" evidence="6">
    <location>
        <begin position="306"/>
        <end position="446"/>
    </location>
</feature>
<dbReference type="GO" id="GO:0009279">
    <property type="term" value="C:cell outer membrane"/>
    <property type="evidence" value="ECO:0007669"/>
    <property type="project" value="UniProtKB-SubCell"/>
</dbReference>
<dbReference type="PANTHER" id="PTHR30329">
    <property type="entry name" value="STATOR ELEMENT OF FLAGELLAR MOTOR COMPLEX"/>
    <property type="match status" value="1"/>
</dbReference>
<dbReference type="AlphaFoldDB" id="A0A0K1E6K1"/>
<accession>A0A0K1E6K1</accession>
<feature type="compositionally biased region" description="Acidic residues" evidence="6">
    <location>
        <begin position="316"/>
        <end position="327"/>
    </location>
</feature>
<feature type="chain" id="PRO_5005458958" evidence="7">
    <location>
        <begin position="24"/>
        <end position="575"/>
    </location>
</feature>
<dbReference type="GO" id="GO:0007155">
    <property type="term" value="P:cell adhesion"/>
    <property type="evidence" value="ECO:0007669"/>
    <property type="project" value="InterPro"/>
</dbReference>
<dbReference type="GO" id="GO:0005509">
    <property type="term" value="F:calcium ion binding"/>
    <property type="evidence" value="ECO:0007669"/>
    <property type="project" value="InterPro"/>
</dbReference>
<dbReference type="KEGG" id="ccro:CMC5_002970"/>
<dbReference type="Pfam" id="PF00691">
    <property type="entry name" value="OmpA"/>
    <property type="match status" value="1"/>
</dbReference>
<evidence type="ECO:0000256" key="1">
    <source>
        <dbReference type="ARBA" id="ARBA00004442"/>
    </source>
</evidence>
<dbReference type="Proteomes" id="UP000067626">
    <property type="component" value="Chromosome"/>
</dbReference>
<sequence length="575" mass="59171">MKAFVSGVALLVAAAMLSAPAAAQEAGAIALDPLDPSSAGDPFFGIPSPFIGGHLVPRGHVLFSHAASPLTLSQNGEERAVVGGQSILHIGATFALFDRLQIAAQLPLAVAQSGEGALGAGGATEAIPSGPALGDLRLGARIRLFGEERGVFQIGTGFALHLPTGASDNYMGDGSIRISPQLLLGGRIGERIVWSALGSGMFRSSGNPSTLVYGAGAAVLFWNERLQIGPEIYASTPLQGGSLGITEQTRVEHARATRAEVLLGARGWVFSGLAVGAAGGPGLGEGLGTPSFRVIGTLAWAPRAEDPRVQAKATADSDEDGVLDESDACPYAYGPKHADPKRNGCPVVDGDDDGIPDPEDACPEQGGVASGDPSKNGCPADADGDGVPDSLDACPSESGPAESVGGRPGCPAPPPVVDRDGDGIHDGEDACPGEKGPASTEPSAHGCPKLVRVRGDEVMLLDPVLFRVSTAALPPIEAKSNPVLEELKEVVLQHPEWVKIEVQAHTDNTGNAKYNETLSTARAESVRKWLVDKGIPAERLVVKGYGGSKPIADNATNAGREKNRRVQLLVLQKTP</sequence>
<evidence type="ECO:0000313" key="10">
    <source>
        <dbReference type="Proteomes" id="UP000067626"/>
    </source>
</evidence>
<dbReference type="InterPro" id="IPR036737">
    <property type="entry name" value="OmpA-like_sf"/>
</dbReference>
<dbReference type="PRINTS" id="PR01021">
    <property type="entry name" value="OMPADOMAIN"/>
</dbReference>